<feature type="region of interest" description="Disordered" evidence="10">
    <location>
        <begin position="445"/>
        <end position="467"/>
    </location>
</feature>
<evidence type="ECO:0000256" key="5">
    <source>
        <dbReference type="ARBA" id="ARBA00022840"/>
    </source>
</evidence>
<dbReference type="InterPro" id="IPR027417">
    <property type="entry name" value="P-loop_NTPase"/>
</dbReference>
<organism evidence="15 16">
    <name type="scientific">Labrys wisconsinensis</name>
    <dbReference type="NCBI Taxonomy" id="425677"/>
    <lineage>
        <taxon>Bacteria</taxon>
        <taxon>Pseudomonadati</taxon>
        <taxon>Pseudomonadota</taxon>
        <taxon>Alphaproteobacteria</taxon>
        <taxon>Hyphomicrobiales</taxon>
        <taxon>Xanthobacteraceae</taxon>
        <taxon>Labrys</taxon>
    </lineage>
</organism>
<evidence type="ECO:0000256" key="10">
    <source>
        <dbReference type="SAM" id="MobiDB-lite"/>
    </source>
</evidence>
<evidence type="ECO:0000313" key="15">
    <source>
        <dbReference type="EMBL" id="MDQ0471603.1"/>
    </source>
</evidence>
<evidence type="ECO:0000256" key="9">
    <source>
        <dbReference type="ARBA" id="ARBA00043264"/>
    </source>
</evidence>
<dbReference type="PROSITE" id="PS50893">
    <property type="entry name" value="ABC_TRANSPORTER_2"/>
    <property type="match status" value="1"/>
</dbReference>
<dbReference type="SUPFAM" id="SSF52540">
    <property type="entry name" value="P-loop containing nucleoside triphosphate hydrolases"/>
    <property type="match status" value="1"/>
</dbReference>
<keyword evidence="5" id="KW-0067">ATP-binding</keyword>
<dbReference type="SUPFAM" id="SSF90123">
    <property type="entry name" value="ABC transporter transmembrane region"/>
    <property type="match status" value="1"/>
</dbReference>
<dbReference type="PROSITE" id="PS00211">
    <property type="entry name" value="ABC_TRANSPORTER_1"/>
    <property type="match status" value="1"/>
</dbReference>
<comment type="subcellular location">
    <subcellularLocation>
        <location evidence="1">Cell membrane</location>
        <topology evidence="1">Multi-pass membrane protein</topology>
    </subcellularLocation>
</comment>
<name>A0ABU0JBF6_9HYPH</name>
<evidence type="ECO:0000256" key="8">
    <source>
        <dbReference type="ARBA" id="ARBA00023136"/>
    </source>
</evidence>
<dbReference type="Gene3D" id="3.40.50.300">
    <property type="entry name" value="P-loop containing nucleotide triphosphate hydrolases"/>
    <property type="match status" value="1"/>
</dbReference>
<evidence type="ECO:0000256" key="4">
    <source>
        <dbReference type="ARBA" id="ARBA00022741"/>
    </source>
</evidence>
<sequence>MEAVECGAAALAMILAFHRRWVPLEELRFRCGVSRDGTKASNILKAARHYGLAAKGFRKEPEDLTSLPIPSIIHWNFNHFVVFEGFVGKWAYLNDPAIGRCRVDAAEFSESFTGVVLAMEPAAGFRAEGSPPSLLGLLWQRLRGSGDGVALVLLLSVLLAIPGILTPLFAKIFIDDVLIGRLDGWLAPLFLGMAATAAVRAALIFVQTHYLLRLETKLALSLGSRFVWHLLRLPMVFFTQRHAGDIANRIQANDDMARLLSGGLATLALSLVTSLVFLAAMAAFNPGLTAIVVPIALIDIAALWLAWRRREATAQRLMKDRGQLMSATVGIVRAIETVKASGLEQDAFGRWAGHHARTMAASRDLGRSAAMLDAVPPLLAGLGHCALLGVGSLEVMAGRMSVGDLVAFLALAAAFSDPVGQMLGIGATLQEMRGGLANIRDVLASPPDPRLAPSDDRQAAAPMPPRTTRLRGQLDLHAVTFGYNPQEPPLIADFSLSVQPGMRIGIVGASGSGKSTLGRLISGLHVPWSGSILIDGVAAQDIPRPILARSLAYVDQDIFLFQGSVRDNVTLWDRSLEDAAVLRALKDAAVFEEITVRPGLQHAHVAEAGINFSGGQRQRLEIARALVEDPAILVLDEAMAALDPIVEQAIDDNIRRRGCTCIIIAHRLSTIRDCDEIVMLRAGRVIGRGRHPELLASCPDYRHLIDAQ</sequence>
<evidence type="ECO:0000256" key="7">
    <source>
        <dbReference type="ARBA" id="ARBA00022989"/>
    </source>
</evidence>
<proteinExistence type="inferred from homology"/>
<feature type="transmembrane region" description="Helical" evidence="11">
    <location>
        <begin position="149"/>
        <end position="173"/>
    </location>
</feature>
<gene>
    <name evidence="15" type="ORF">QO011_004628</name>
</gene>
<evidence type="ECO:0000313" key="16">
    <source>
        <dbReference type="Proteomes" id="UP001242480"/>
    </source>
</evidence>
<dbReference type="Pfam" id="PF00664">
    <property type="entry name" value="ABC_membrane"/>
    <property type="match status" value="1"/>
</dbReference>
<dbReference type="InterPro" id="IPR003593">
    <property type="entry name" value="AAA+_ATPase"/>
</dbReference>
<evidence type="ECO:0000256" key="1">
    <source>
        <dbReference type="ARBA" id="ARBA00004651"/>
    </source>
</evidence>
<feature type="domain" description="Peptidase C39" evidence="14">
    <location>
        <begin position="2"/>
        <end position="119"/>
    </location>
</feature>
<dbReference type="SMART" id="SM00382">
    <property type="entry name" value="AAA"/>
    <property type="match status" value="1"/>
</dbReference>
<dbReference type="Gene3D" id="1.20.1560.10">
    <property type="entry name" value="ABC transporter type 1, transmembrane domain"/>
    <property type="match status" value="1"/>
</dbReference>
<reference evidence="15 16" key="1">
    <citation type="submission" date="2023-07" db="EMBL/GenBank/DDBJ databases">
        <title>Genomic Encyclopedia of Type Strains, Phase IV (KMG-IV): sequencing the most valuable type-strain genomes for metagenomic binning, comparative biology and taxonomic classification.</title>
        <authorList>
            <person name="Goeker M."/>
        </authorList>
    </citation>
    <scope>NUCLEOTIDE SEQUENCE [LARGE SCALE GENOMIC DNA]</scope>
    <source>
        <strain evidence="15 16">DSM 19619</strain>
    </source>
</reference>
<dbReference type="InterPro" id="IPR022514">
    <property type="entry name" value="NHPM_micro_ABC1"/>
</dbReference>
<dbReference type="Pfam" id="PF03412">
    <property type="entry name" value="Peptidase_C39"/>
    <property type="match status" value="1"/>
</dbReference>
<dbReference type="NCBIfam" id="TIGR03796">
    <property type="entry name" value="NHLM_micro_ABC1"/>
    <property type="match status" value="1"/>
</dbReference>
<keyword evidence="4" id="KW-0547">Nucleotide-binding</keyword>
<evidence type="ECO:0000256" key="6">
    <source>
        <dbReference type="ARBA" id="ARBA00022927"/>
    </source>
</evidence>
<feature type="transmembrane region" description="Helical" evidence="11">
    <location>
        <begin position="259"/>
        <end position="282"/>
    </location>
</feature>
<dbReference type="Gene3D" id="3.90.70.10">
    <property type="entry name" value="Cysteine proteinases"/>
    <property type="match status" value="1"/>
</dbReference>
<dbReference type="InterPro" id="IPR011527">
    <property type="entry name" value="ABC1_TM_dom"/>
</dbReference>
<dbReference type="InterPro" id="IPR003439">
    <property type="entry name" value="ABC_transporter-like_ATP-bd"/>
</dbReference>
<comment type="similarity">
    <text evidence="2">Belongs to the ABC transporter superfamily.</text>
</comment>
<keyword evidence="6" id="KW-0653">Protein transport</keyword>
<keyword evidence="7 11" id="KW-1133">Transmembrane helix</keyword>
<evidence type="ECO:0000259" key="12">
    <source>
        <dbReference type="PROSITE" id="PS50893"/>
    </source>
</evidence>
<feature type="domain" description="ABC transmembrane type-1" evidence="13">
    <location>
        <begin position="150"/>
        <end position="431"/>
    </location>
</feature>
<feature type="transmembrane region" description="Helical" evidence="11">
    <location>
        <begin position="185"/>
        <end position="206"/>
    </location>
</feature>
<dbReference type="PROSITE" id="PS50929">
    <property type="entry name" value="ABC_TM1F"/>
    <property type="match status" value="1"/>
</dbReference>
<feature type="domain" description="ABC transporter" evidence="12">
    <location>
        <begin position="474"/>
        <end position="707"/>
    </location>
</feature>
<keyword evidence="6" id="KW-0813">Transport</keyword>
<evidence type="ECO:0000256" key="2">
    <source>
        <dbReference type="ARBA" id="ARBA00005417"/>
    </source>
</evidence>
<dbReference type="Proteomes" id="UP001242480">
    <property type="component" value="Unassembled WGS sequence"/>
</dbReference>
<dbReference type="EMBL" id="JAUSVX010000009">
    <property type="protein sequence ID" value="MDQ0471603.1"/>
    <property type="molecule type" value="Genomic_DNA"/>
</dbReference>
<dbReference type="PROSITE" id="PS50990">
    <property type="entry name" value="PEPTIDASE_C39"/>
    <property type="match status" value="1"/>
</dbReference>
<dbReference type="PANTHER" id="PTHR24221:SF654">
    <property type="entry name" value="ATP-BINDING CASSETTE SUB-FAMILY B MEMBER 6"/>
    <property type="match status" value="1"/>
</dbReference>
<dbReference type="InterPro" id="IPR036640">
    <property type="entry name" value="ABC1_TM_sf"/>
</dbReference>
<dbReference type="Pfam" id="PF00005">
    <property type="entry name" value="ABC_tran"/>
    <property type="match status" value="1"/>
</dbReference>
<evidence type="ECO:0000256" key="3">
    <source>
        <dbReference type="ARBA" id="ARBA00022692"/>
    </source>
</evidence>
<keyword evidence="3 11" id="KW-0812">Transmembrane</keyword>
<evidence type="ECO:0000256" key="11">
    <source>
        <dbReference type="SAM" id="Phobius"/>
    </source>
</evidence>
<feature type="transmembrane region" description="Helical" evidence="11">
    <location>
        <begin position="288"/>
        <end position="307"/>
    </location>
</feature>
<dbReference type="InterPro" id="IPR005074">
    <property type="entry name" value="Peptidase_C39"/>
</dbReference>
<dbReference type="PANTHER" id="PTHR24221">
    <property type="entry name" value="ATP-BINDING CASSETTE SUB-FAMILY B"/>
    <property type="match status" value="1"/>
</dbReference>
<dbReference type="InterPro" id="IPR017871">
    <property type="entry name" value="ABC_transporter-like_CS"/>
</dbReference>
<keyword evidence="8 11" id="KW-0472">Membrane</keyword>
<comment type="caution">
    <text evidence="15">The sequence shown here is derived from an EMBL/GenBank/DDBJ whole genome shotgun (WGS) entry which is preliminary data.</text>
</comment>
<dbReference type="CDD" id="cd18569">
    <property type="entry name" value="ABC_6TM_NHLM_bacteriocin"/>
    <property type="match status" value="1"/>
</dbReference>
<evidence type="ECO:0000259" key="14">
    <source>
        <dbReference type="PROSITE" id="PS50990"/>
    </source>
</evidence>
<evidence type="ECO:0000259" key="13">
    <source>
        <dbReference type="PROSITE" id="PS50929"/>
    </source>
</evidence>
<accession>A0ABU0JBF6</accession>
<dbReference type="InterPro" id="IPR039421">
    <property type="entry name" value="Type_1_exporter"/>
</dbReference>
<protein>
    <submittedName>
        <fullName evidence="15">NHLM bacteriocin system ABC transporter peptidase/ATP-binding protein</fullName>
    </submittedName>
</protein>
<keyword evidence="9" id="KW-0080">Bacteriocin transport</keyword>
<keyword evidence="16" id="KW-1185">Reference proteome</keyword>